<proteinExistence type="inferred from homology"/>
<dbReference type="GO" id="GO:0046872">
    <property type="term" value="F:metal ion binding"/>
    <property type="evidence" value="ECO:0007669"/>
    <property type="project" value="UniProtKB-KW"/>
</dbReference>
<keyword evidence="2" id="KW-0479">Metal-binding</keyword>
<dbReference type="SUPFAM" id="SSF53649">
    <property type="entry name" value="Alkaline phosphatase-like"/>
    <property type="match status" value="1"/>
</dbReference>
<dbReference type="AlphaFoldDB" id="A0A938B702"/>
<evidence type="ECO:0000256" key="1">
    <source>
        <dbReference type="ARBA" id="ARBA00008779"/>
    </source>
</evidence>
<dbReference type="PROSITE" id="PS00149">
    <property type="entry name" value="SULFATASE_2"/>
    <property type="match status" value="1"/>
</dbReference>
<dbReference type="InterPro" id="IPR050738">
    <property type="entry name" value="Sulfatase"/>
</dbReference>
<dbReference type="InterPro" id="IPR017850">
    <property type="entry name" value="Alkaline_phosphatase_core_sf"/>
</dbReference>
<reference evidence="6" key="1">
    <citation type="submission" date="2019-03" db="EMBL/GenBank/DDBJ databases">
        <title>Lake Tanganyika Metagenome-Assembled Genomes (MAGs).</title>
        <authorList>
            <person name="Tran P."/>
        </authorList>
    </citation>
    <scope>NUCLEOTIDE SEQUENCE</scope>
    <source>
        <strain evidence="6">K_DeepCast_65m_m2_066</strain>
    </source>
</reference>
<gene>
    <name evidence="6" type="ORF">FJZ47_24555</name>
</gene>
<accession>A0A938B702</accession>
<dbReference type="InterPro" id="IPR000917">
    <property type="entry name" value="Sulfatase_N"/>
</dbReference>
<dbReference type="GO" id="GO:0004065">
    <property type="term" value="F:arylsulfatase activity"/>
    <property type="evidence" value="ECO:0007669"/>
    <property type="project" value="TreeGrafter"/>
</dbReference>
<keyword evidence="4" id="KW-0106">Calcium</keyword>
<organism evidence="6 7">
    <name type="scientific">Tectimicrobiota bacterium</name>
    <dbReference type="NCBI Taxonomy" id="2528274"/>
    <lineage>
        <taxon>Bacteria</taxon>
        <taxon>Pseudomonadati</taxon>
        <taxon>Nitrospinota/Tectimicrobiota group</taxon>
        <taxon>Candidatus Tectimicrobiota</taxon>
    </lineage>
</organism>
<evidence type="ECO:0000313" key="6">
    <source>
        <dbReference type="EMBL" id="MBM3226950.1"/>
    </source>
</evidence>
<comment type="similarity">
    <text evidence="1">Belongs to the sulfatase family.</text>
</comment>
<dbReference type="Pfam" id="PF00884">
    <property type="entry name" value="Sulfatase"/>
    <property type="match status" value="1"/>
</dbReference>
<protein>
    <recommendedName>
        <fullName evidence="5">Sulfatase N-terminal domain-containing protein</fullName>
    </recommendedName>
</protein>
<evidence type="ECO:0000259" key="5">
    <source>
        <dbReference type="Pfam" id="PF00884"/>
    </source>
</evidence>
<name>A0A938B702_UNCTE</name>
<keyword evidence="3" id="KW-0378">Hydrolase</keyword>
<feature type="domain" description="Sulfatase N-terminal" evidence="5">
    <location>
        <begin position="46"/>
        <end position="270"/>
    </location>
</feature>
<evidence type="ECO:0000313" key="7">
    <source>
        <dbReference type="Proteomes" id="UP000712673"/>
    </source>
</evidence>
<dbReference type="PANTHER" id="PTHR42693:SF53">
    <property type="entry name" value="ENDO-4-O-SULFATASE"/>
    <property type="match status" value="1"/>
</dbReference>
<dbReference type="PROSITE" id="PS00523">
    <property type="entry name" value="SULFATASE_1"/>
    <property type="match status" value="1"/>
</dbReference>
<dbReference type="PANTHER" id="PTHR42693">
    <property type="entry name" value="ARYLSULFATASE FAMILY MEMBER"/>
    <property type="match status" value="1"/>
</dbReference>
<comment type="caution">
    <text evidence="6">The sequence shown here is derived from an EMBL/GenBank/DDBJ whole genome shotgun (WGS) entry which is preliminary data.</text>
</comment>
<evidence type="ECO:0000256" key="3">
    <source>
        <dbReference type="ARBA" id="ARBA00022801"/>
    </source>
</evidence>
<dbReference type="EMBL" id="VGLS01001122">
    <property type="protein sequence ID" value="MBM3226950.1"/>
    <property type="molecule type" value="Genomic_DNA"/>
</dbReference>
<evidence type="ECO:0000256" key="2">
    <source>
        <dbReference type="ARBA" id="ARBA00022723"/>
    </source>
</evidence>
<sequence length="299" mass="33195">MHDKERRAMTELFATLQHTFQGKISRTRTASEPWWPEAKRAPQSAPNIVIIYMDDMGYADVGCFGSEIDTPHIDALAARGLQFNHYTTHPICSPARAALLTGRNAHAVSTGWVANNNAGFPGYSGEIPRDAPTLAETLGAQGYTTIMVGKWHNTPAALCLPSSPKDSWPSQRGFEYFYGFMEGETNFFFPARLMLGNAVLPIDAYPDDYYTTDDWTDKAMGFVCEVREASPERPFFLYIANNAVHSPLQAKPQDILKYRGRYDAGWAVLRQARYERQLARGLIPPGTVLAPSDPTIPAG</sequence>
<evidence type="ECO:0000256" key="4">
    <source>
        <dbReference type="ARBA" id="ARBA00022837"/>
    </source>
</evidence>
<dbReference type="InterPro" id="IPR024607">
    <property type="entry name" value="Sulfatase_CS"/>
</dbReference>
<dbReference type="Proteomes" id="UP000712673">
    <property type="component" value="Unassembled WGS sequence"/>
</dbReference>
<dbReference type="Gene3D" id="3.40.720.10">
    <property type="entry name" value="Alkaline Phosphatase, subunit A"/>
    <property type="match status" value="1"/>
</dbReference>